<evidence type="ECO:0000313" key="1">
    <source>
        <dbReference type="EMBL" id="JAD70946.1"/>
    </source>
</evidence>
<reference evidence="1" key="2">
    <citation type="journal article" date="2015" name="Data Brief">
        <title>Shoot transcriptome of the giant reed, Arundo donax.</title>
        <authorList>
            <person name="Barrero R.A."/>
            <person name="Guerrero F.D."/>
            <person name="Moolhuijzen P."/>
            <person name="Goolsby J.A."/>
            <person name="Tidwell J."/>
            <person name="Bellgard S.E."/>
            <person name="Bellgard M.I."/>
        </authorList>
    </citation>
    <scope>NUCLEOTIDE SEQUENCE</scope>
    <source>
        <tissue evidence="1">Shoot tissue taken approximately 20 cm above the soil surface</tissue>
    </source>
</reference>
<name>A0A0A9C5U6_ARUDO</name>
<proteinExistence type="predicted"/>
<reference evidence="1" key="1">
    <citation type="submission" date="2014-09" db="EMBL/GenBank/DDBJ databases">
        <authorList>
            <person name="Magalhaes I.L.F."/>
            <person name="Oliveira U."/>
            <person name="Santos F.R."/>
            <person name="Vidigal T.H.D.A."/>
            <person name="Brescovit A.D."/>
            <person name="Santos A.J."/>
        </authorList>
    </citation>
    <scope>NUCLEOTIDE SEQUENCE</scope>
    <source>
        <tissue evidence="1">Shoot tissue taken approximately 20 cm above the soil surface</tissue>
    </source>
</reference>
<protein>
    <submittedName>
        <fullName evidence="1">Uncharacterized protein</fullName>
    </submittedName>
</protein>
<accession>A0A0A9C5U6</accession>
<sequence length="16" mass="1879">MNITKRRASRLEFLGS</sequence>
<dbReference type="AlphaFoldDB" id="A0A0A9C5U6"/>
<dbReference type="EMBL" id="GBRH01226949">
    <property type="protein sequence ID" value="JAD70946.1"/>
    <property type="molecule type" value="Transcribed_RNA"/>
</dbReference>
<organism evidence="1">
    <name type="scientific">Arundo donax</name>
    <name type="common">Giant reed</name>
    <name type="synonym">Donax arundinaceus</name>
    <dbReference type="NCBI Taxonomy" id="35708"/>
    <lineage>
        <taxon>Eukaryota</taxon>
        <taxon>Viridiplantae</taxon>
        <taxon>Streptophyta</taxon>
        <taxon>Embryophyta</taxon>
        <taxon>Tracheophyta</taxon>
        <taxon>Spermatophyta</taxon>
        <taxon>Magnoliopsida</taxon>
        <taxon>Liliopsida</taxon>
        <taxon>Poales</taxon>
        <taxon>Poaceae</taxon>
        <taxon>PACMAD clade</taxon>
        <taxon>Arundinoideae</taxon>
        <taxon>Arundineae</taxon>
        <taxon>Arundo</taxon>
    </lineage>
</organism>